<evidence type="ECO:0000256" key="1">
    <source>
        <dbReference type="SAM" id="MobiDB-lite"/>
    </source>
</evidence>
<dbReference type="AlphaFoldDB" id="A0A2P2J0D9"/>
<name>A0A2P2J0D9_RHIMU</name>
<sequence>MDQQEEHTAPPPSSAAACHSTAAQTDPTPPAAGPPASPPPPFDPSRSKFLSLPLSLILTLLCFNLGASSIYAFFLGYLMLFMH</sequence>
<reference evidence="3" key="1">
    <citation type="submission" date="2018-02" db="EMBL/GenBank/DDBJ databases">
        <title>Rhizophora mucronata_Transcriptome.</title>
        <authorList>
            <person name="Meera S.P."/>
            <person name="Sreeshan A."/>
            <person name="Augustine A."/>
        </authorList>
    </citation>
    <scope>NUCLEOTIDE SEQUENCE</scope>
    <source>
        <tissue evidence="3">Leaf</tissue>
    </source>
</reference>
<accession>A0A2P2J0D9</accession>
<evidence type="ECO:0000256" key="2">
    <source>
        <dbReference type="SAM" id="Phobius"/>
    </source>
</evidence>
<protein>
    <submittedName>
        <fullName evidence="3">Uncharacterized protein</fullName>
    </submittedName>
</protein>
<feature type="transmembrane region" description="Helical" evidence="2">
    <location>
        <begin position="54"/>
        <end position="80"/>
    </location>
</feature>
<dbReference type="EMBL" id="GGEC01006429">
    <property type="protein sequence ID" value="MBW86912.1"/>
    <property type="molecule type" value="Transcribed_RNA"/>
</dbReference>
<keyword evidence="2" id="KW-0812">Transmembrane</keyword>
<feature type="region of interest" description="Disordered" evidence="1">
    <location>
        <begin position="1"/>
        <end position="44"/>
    </location>
</feature>
<evidence type="ECO:0000313" key="3">
    <source>
        <dbReference type="EMBL" id="MBW86912.1"/>
    </source>
</evidence>
<feature type="compositionally biased region" description="Pro residues" evidence="1">
    <location>
        <begin position="27"/>
        <end position="43"/>
    </location>
</feature>
<keyword evidence="2" id="KW-1133">Transmembrane helix</keyword>
<proteinExistence type="predicted"/>
<organism evidence="3">
    <name type="scientific">Rhizophora mucronata</name>
    <name type="common">Asiatic mangrove</name>
    <dbReference type="NCBI Taxonomy" id="61149"/>
    <lineage>
        <taxon>Eukaryota</taxon>
        <taxon>Viridiplantae</taxon>
        <taxon>Streptophyta</taxon>
        <taxon>Embryophyta</taxon>
        <taxon>Tracheophyta</taxon>
        <taxon>Spermatophyta</taxon>
        <taxon>Magnoliopsida</taxon>
        <taxon>eudicotyledons</taxon>
        <taxon>Gunneridae</taxon>
        <taxon>Pentapetalae</taxon>
        <taxon>rosids</taxon>
        <taxon>fabids</taxon>
        <taxon>Malpighiales</taxon>
        <taxon>Rhizophoraceae</taxon>
        <taxon>Rhizophora</taxon>
    </lineage>
</organism>
<keyword evidence="2" id="KW-0472">Membrane</keyword>
<feature type="compositionally biased region" description="Low complexity" evidence="1">
    <location>
        <begin position="14"/>
        <end position="26"/>
    </location>
</feature>